<keyword evidence="2" id="KW-1185">Reference proteome</keyword>
<proteinExistence type="predicted"/>
<organism evidence="1 2">
    <name type="scientific">Methylocystis bryophila</name>
    <dbReference type="NCBI Taxonomy" id="655015"/>
    <lineage>
        <taxon>Bacteria</taxon>
        <taxon>Pseudomonadati</taxon>
        <taxon>Pseudomonadota</taxon>
        <taxon>Alphaproteobacteria</taxon>
        <taxon>Hyphomicrobiales</taxon>
        <taxon>Methylocystaceae</taxon>
        <taxon>Methylocystis</taxon>
    </lineage>
</organism>
<evidence type="ECO:0000313" key="2">
    <source>
        <dbReference type="Proteomes" id="UP000193978"/>
    </source>
</evidence>
<dbReference type="Proteomes" id="UP000193978">
    <property type="component" value="Chromosome"/>
</dbReference>
<accession>A0A1W6MSH3</accession>
<reference evidence="1 2" key="1">
    <citation type="submission" date="2017-02" db="EMBL/GenBank/DDBJ databases">
        <authorList>
            <person name="Peterson S.W."/>
        </authorList>
    </citation>
    <scope>NUCLEOTIDE SEQUENCE [LARGE SCALE GENOMIC DNA]</scope>
    <source>
        <strain evidence="1 2">S285</strain>
    </source>
</reference>
<name>A0A1W6MSH3_9HYPH</name>
<dbReference type="AlphaFoldDB" id="A0A1W6MSH3"/>
<dbReference type="EMBL" id="CP019948">
    <property type="protein sequence ID" value="ARN80439.1"/>
    <property type="molecule type" value="Genomic_DNA"/>
</dbReference>
<sequence length="62" mass="6638">MASRAATSSSFETRRVGLLAADMIESHQTEVEIGLQMNCFGRLAVLRSGSQPRPNETASASI</sequence>
<dbReference type="KEGG" id="mbry:B1812_04405"/>
<gene>
    <name evidence="1" type="ORF">B1812_04405</name>
</gene>
<evidence type="ECO:0000313" key="1">
    <source>
        <dbReference type="EMBL" id="ARN80439.1"/>
    </source>
</evidence>
<protein>
    <submittedName>
        <fullName evidence="1">Uncharacterized protein</fullName>
    </submittedName>
</protein>